<name>A0ABN7XNZ2_GIGMA</name>
<proteinExistence type="predicted"/>
<reference evidence="1 2" key="1">
    <citation type="submission" date="2021-06" db="EMBL/GenBank/DDBJ databases">
        <authorList>
            <person name="Kallberg Y."/>
            <person name="Tangrot J."/>
            <person name="Rosling A."/>
        </authorList>
    </citation>
    <scope>NUCLEOTIDE SEQUENCE [LARGE SCALE GENOMIC DNA]</scope>
    <source>
        <strain evidence="1 2">120-4 pot B 10/14</strain>
    </source>
</reference>
<accession>A0ABN7XNZ2</accession>
<keyword evidence="2" id="KW-1185">Reference proteome</keyword>
<organism evidence="1 2">
    <name type="scientific">Gigaspora margarita</name>
    <dbReference type="NCBI Taxonomy" id="4874"/>
    <lineage>
        <taxon>Eukaryota</taxon>
        <taxon>Fungi</taxon>
        <taxon>Fungi incertae sedis</taxon>
        <taxon>Mucoromycota</taxon>
        <taxon>Glomeromycotina</taxon>
        <taxon>Glomeromycetes</taxon>
        <taxon>Diversisporales</taxon>
        <taxon>Gigasporaceae</taxon>
        <taxon>Gigaspora</taxon>
    </lineage>
</organism>
<feature type="non-terminal residue" evidence="1">
    <location>
        <position position="1"/>
    </location>
</feature>
<dbReference type="EMBL" id="CAJVQB010160652">
    <property type="protein sequence ID" value="CAG8856491.1"/>
    <property type="molecule type" value="Genomic_DNA"/>
</dbReference>
<gene>
    <name evidence="1" type="ORF">GMARGA_LOCUS45312</name>
</gene>
<comment type="caution">
    <text evidence="1">The sequence shown here is derived from an EMBL/GenBank/DDBJ whole genome shotgun (WGS) entry which is preliminary data.</text>
</comment>
<evidence type="ECO:0000313" key="2">
    <source>
        <dbReference type="Proteomes" id="UP000789901"/>
    </source>
</evidence>
<evidence type="ECO:0000313" key="1">
    <source>
        <dbReference type="EMBL" id="CAG8856491.1"/>
    </source>
</evidence>
<feature type="non-terminal residue" evidence="1">
    <location>
        <position position="47"/>
    </location>
</feature>
<protein>
    <submittedName>
        <fullName evidence="1">15566_t:CDS:1</fullName>
    </submittedName>
</protein>
<dbReference type="Proteomes" id="UP000789901">
    <property type="component" value="Unassembled WGS sequence"/>
</dbReference>
<sequence length="47" mass="5233">IVLVNNTENPTTRPGNNKKDGIGIIFNIKIEDAKNKVAMIIEVKKIK</sequence>